<name>A0ABY4N8T3_9MICO</name>
<proteinExistence type="predicted"/>
<dbReference type="Proteomes" id="UP001055868">
    <property type="component" value="Chromosome"/>
</dbReference>
<evidence type="ECO:0000313" key="1">
    <source>
        <dbReference type="EMBL" id="UQN30511.1"/>
    </source>
</evidence>
<reference evidence="1" key="1">
    <citation type="submission" date="2022-05" db="EMBL/GenBank/DDBJ databases">
        <title>Genomic analysis of Brachybacterium sp. CBA3104.</title>
        <authorList>
            <person name="Roh S.W."/>
            <person name="Kim Y.B."/>
            <person name="Kim Y."/>
        </authorList>
    </citation>
    <scope>NUCLEOTIDE SEQUENCE</scope>
    <source>
        <strain evidence="1">CBA3104</strain>
    </source>
</reference>
<gene>
    <name evidence="1" type="ORF">M4486_04075</name>
</gene>
<evidence type="ECO:0000313" key="2">
    <source>
        <dbReference type="Proteomes" id="UP001055868"/>
    </source>
</evidence>
<dbReference type="RefSeq" id="WP_249479865.1">
    <property type="nucleotide sequence ID" value="NZ_CP097218.1"/>
</dbReference>
<accession>A0ABY4N8T3</accession>
<protein>
    <submittedName>
        <fullName evidence="1">Uncharacterized protein</fullName>
    </submittedName>
</protein>
<sequence length="195" mass="21353">MVDTKSKPELAESYISDYWSDCVSDVGLRTAMTEPPAAYDEDCLGGDGLDDYSAIAYAPLRGTLQIPDRIFEAMIVADANIDRKVRAQYDDTLAPGANERYDETWSAHVRNIHIGHPELERAVGVFGVLASCQGGEEVGMIYAHPIHGVRDHMAPEAYRHLSAPYVAAFGVELFHGDLDAGLVLPEVQQSLMSSR</sequence>
<dbReference type="EMBL" id="CP097218">
    <property type="protein sequence ID" value="UQN30511.1"/>
    <property type="molecule type" value="Genomic_DNA"/>
</dbReference>
<keyword evidence="2" id="KW-1185">Reference proteome</keyword>
<organism evidence="1 2">
    <name type="scientific">Brachybacterium kimchii</name>
    <dbReference type="NCBI Taxonomy" id="2942909"/>
    <lineage>
        <taxon>Bacteria</taxon>
        <taxon>Bacillati</taxon>
        <taxon>Actinomycetota</taxon>
        <taxon>Actinomycetes</taxon>
        <taxon>Micrococcales</taxon>
        <taxon>Dermabacteraceae</taxon>
        <taxon>Brachybacterium</taxon>
    </lineage>
</organism>